<dbReference type="GO" id="GO:0006784">
    <property type="term" value="P:heme A biosynthetic process"/>
    <property type="evidence" value="ECO:0007669"/>
    <property type="project" value="InterPro"/>
</dbReference>
<dbReference type="PANTHER" id="PTHR35457:SF1">
    <property type="entry name" value="HEME A SYNTHASE"/>
    <property type="match status" value="1"/>
</dbReference>
<evidence type="ECO:0008006" key="15">
    <source>
        <dbReference type="Google" id="ProtNLM"/>
    </source>
</evidence>
<sequence>MTERPKTGDSGAPSRVRRLWFRLPTGPSRALHGLAWASLVANILIIGTGGAVRLTGSGLGCPTWPLCTPESLVSTPEMGIHGVIEFANRTLTGVLGLIAVAVVLAVIRWRRDRPDLFDLAVVVAGGILLQALIGGITVLTGLNPFVVGLHYVISTLLVCVCTVFLFRLRPAADAPQQQVRMSRLLRPVAAAIAVLAGVTTVLGVLTTGAGPHSGDAAAVRSGFDATVLQHLHATPSYLLLGLTVLIVAVTVALRHPARGAAVAVVAVEACQIAVGLFQARNGLPPLAVGAHMVLAAVLAASVTWMLCTVWATTRVSRDRAA</sequence>
<keyword evidence="9 12" id="KW-0472">Membrane</keyword>
<keyword evidence="3 12" id="KW-0812">Transmembrane</keyword>
<keyword evidence="4" id="KW-0479">Metal-binding</keyword>
<evidence type="ECO:0000256" key="3">
    <source>
        <dbReference type="ARBA" id="ARBA00022692"/>
    </source>
</evidence>
<dbReference type="InterPro" id="IPR003780">
    <property type="entry name" value="COX15/CtaA_fam"/>
</dbReference>
<evidence type="ECO:0000256" key="1">
    <source>
        <dbReference type="ARBA" id="ARBA00004141"/>
    </source>
</evidence>
<feature type="transmembrane region" description="Helical" evidence="12">
    <location>
        <begin position="291"/>
        <end position="311"/>
    </location>
</feature>
<comment type="subcellular location">
    <subcellularLocation>
        <location evidence="1">Membrane</location>
        <topology evidence="1">Multi-pass membrane protein</topology>
    </subcellularLocation>
</comment>
<reference evidence="13" key="2">
    <citation type="submission" date="2023-01" db="EMBL/GenBank/DDBJ databases">
        <authorList>
            <person name="Sun Q."/>
            <person name="Evtushenko L."/>
        </authorList>
    </citation>
    <scope>NUCLEOTIDE SEQUENCE</scope>
    <source>
        <strain evidence="13">VKM Ac-1447</strain>
    </source>
</reference>
<evidence type="ECO:0000256" key="5">
    <source>
        <dbReference type="ARBA" id="ARBA00022989"/>
    </source>
</evidence>
<dbReference type="AlphaFoldDB" id="A0A9W6HHJ8"/>
<evidence type="ECO:0000256" key="8">
    <source>
        <dbReference type="ARBA" id="ARBA00023133"/>
    </source>
</evidence>
<evidence type="ECO:0000256" key="2">
    <source>
        <dbReference type="ARBA" id="ARBA00022475"/>
    </source>
</evidence>
<evidence type="ECO:0000256" key="6">
    <source>
        <dbReference type="ARBA" id="ARBA00023002"/>
    </source>
</evidence>
<keyword evidence="14" id="KW-1185">Reference proteome</keyword>
<evidence type="ECO:0000256" key="4">
    <source>
        <dbReference type="ARBA" id="ARBA00022723"/>
    </source>
</evidence>
<feature type="transmembrane region" description="Helical" evidence="12">
    <location>
        <begin position="30"/>
        <end position="52"/>
    </location>
</feature>
<feature type="transmembrane region" description="Helical" evidence="12">
    <location>
        <begin position="86"/>
        <end position="107"/>
    </location>
</feature>
<dbReference type="RefSeq" id="WP_210006512.1">
    <property type="nucleotide sequence ID" value="NZ_BSEO01000014.1"/>
</dbReference>
<evidence type="ECO:0000256" key="12">
    <source>
        <dbReference type="SAM" id="Phobius"/>
    </source>
</evidence>
<name>A0A9W6HHJ8_9MICO</name>
<organism evidence="13 14">
    <name type="scientific">Microbacterium imperiale</name>
    <dbReference type="NCBI Taxonomy" id="33884"/>
    <lineage>
        <taxon>Bacteria</taxon>
        <taxon>Bacillati</taxon>
        <taxon>Actinomycetota</taxon>
        <taxon>Actinomycetes</taxon>
        <taxon>Micrococcales</taxon>
        <taxon>Microbacteriaceae</taxon>
        <taxon>Microbacterium</taxon>
    </lineage>
</organism>
<dbReference type="EMBL" id="BSEO01000014">
    <property type="protein sequence ID" value="GLJ80246.1"/>
    <property type="molecule type" value="Genomic_DNA"/>
</dbReference>
<dbReference type="GO" id="GO:0016491">
    <property type="term" value="F:oxidoreductase activity"/>
    <property type="evidence" value="ECO:0007669"/>
    <property type="project" value="UniProtKB-KW"/>
</dbReference>
<evidence type="ECO:0000313" key="13">
    <source>
        <dbReference type="EMBL" id="GLJ80246.1"/>
    </source>
</evidence>
<dbReference type="PANTHER" id="PTHR35457">
    <property type="entry name" value="HEME A SYNTHASE"/>
    <property type="match status" value="1"/>
</dbReference>
<evidence type="ECO:0000313" key="14">
    <source>
        <dbReference type="Proteomes" id="UP001142317"/>
    </source>
</evidence>
<evidence type="ECO:0000256" key="11">
    <source>
        <dbReference type="ARBA" id="ARBA00023444"/>
    </source>
</evidence>
<evidence type="ECO:0000256" key="10">
    <source>
        <dbReference type="ARBA" id="ARBA00023157"/>
    </source>
</evidence>
<evidence type="ECO:0000256" key="9">
    <source>
        <dbReference type="ARBA" id="ARBA00023136"/>
    </source>
</evidence>
<dbReference type="InterPro" id="IPR050450">
    <property type="entry name" value="COX15/CtaA_HemeA_synthase"/>
</dbReference>
<comment type="caution">
    <text evidence="13">The sequence shown here is derived from an EMBL/GenBank/DDBJ whole genome shotgun (WGS) entry which is preliminary data.</text>
</comment>
<feature type="transmembrane region" description="Helical" evidence="12">
    <location>
        <begin position="119"/>
        <end position="139"/>
    </location>
</feature>
<keyword evidence="6" id="KW-0560">Oxidoreductase</keyword>
<keyword evidence="8" id="KW-0350">Heme biosynthesis</keyword>
<dbReference type="Proteomes" id="UP001142317">
    <property type="component" value="Unassembled WGS sequence"/>
</dbReference>
<accession>A0A9W6HHJ8</accession>
<gene>
    <name evidence="13" type="ORF">GCM10017586_19290</name>
</gene>
<feature type="transmembrane region" description="Helical" evidence="12">
    <location>
        <begin position="260"/>
        <end position="279"/>
    </location>
</feature>
<feature type="transmembrane region" description="Helical" evidence="12">
    <location>
        <begin position="145"/>
        <end position="166"/>
    </location>
</feature>
<keyword evidence="7" id="KW-0408">Iron</keyword>
<reference evidence="13" key="1">
    <citation type="journal article" date="2014" name="Int. J. Syst. Evol. Microbiol.">
        <title>Complete genome sequence of Corynebacterium casei LMG S-19264T (=DSM 44701T), isolated from a smear-ripened cheese.</title>
        <authorList>
            <consortium name="US DOE Joint Genome Institute (JGI-PGF)"/>
            <person name="Walter F."/>
            <person name="Albersmeier A."/>
            <person name="Kalinowski J."/>
            <person name="Ruckert C."/>
        </authorList>
    </citation>
    <scope>NUCLEOTIDE SEQUENCE</scope>
    <source>
        <strain evidence="13">VKM Ac-1447</strain>
    </source>
</reference>
<dbReference type="GO" id="GO:0016020">
    <property type="term" value="C:membrane"/>
    <property type="evidence" value="ECO:0007669"/>
    <property type="project" value="UniProtKB-SubCell"/>
</dbReference>
<feature type="transmembrane region" description="Helical" evidence="12">
    <location>
        <begin position="236"/>
        <end position="253"/>
    </location>
</feature>
<comment type="pathway">
    <text evidence="11">Porphyrin-containing compound metabolism.</text>
</comment>
<evidence type="ECO:0000256" key="7">
    <source>
        <dbReference type="ARBA" id="ARBA00023004"/>
    </source>
</evidence>
<keyword evidence="2" id="KW-1003">Cell membrane</keyword>
<proteinExistence type="predicted"/>
<feature type="transmembrane region" description="Helical" evidence="12">
    <location>
        <begin position="187"/>
        <end position="205"/>
    </location>
</feature>
<keyword evidence="10" id="KW-1015">Disulfide bond</keyword>
<protein>
    <recommendedName>
        <fullName evidence="15">Cytochrome oxidase assembly protein</fullName>
    </recommendedName>
</protein>
<dbReference type="Pfam" id="PF02628">
    <property type="entry name" value="COX15-CtaA"/>
    <property type="match status" value="1"/>
</dbReference>
<dbReference type="GO" id="GO:0046872">
    <property type="term" value="F:metal ion binding"/>
    <property type="evidence" value="ECO:0007669"/>
    <property type="project" value="UniProtKB-KW"/>
</dbReference>
<keyword evidence="5 12" id="KW-1133">Transmembrane helix</keyword>